<evidence type="ECO:0000313" key="2">
    <source>
        <dbReference type="EMBL" id="AQY50286.1"/>
    </source>
</evidence>
<dbReference type="PROSITE" id="PS51186">
    <property type="entry name" value="GNAT"/>
    <property type="match status" value="1"/>
</dbReference>
<dbReference type="Gene3D" id="3.40.630.30">
    <property type="match status" value="1"/>
</dbReference>
<sequence length="161" mass="18913">MTITLEPILKSEEPVLQNLIQFYNYEFSMYVPTIRVKPDGLFKPMDLTNYWSEPAYHPFFIKVDDEIAGFALIKSTAECSHVEQFFTLKYVANRGIGKAAAKQIFDLFPGKWRVLQIKNNYPAQAFWRKVISEYTNDHYVEKYDAEDDRSSVQEFHTNNHN</sequence>
<dbReference type="Pfam" id="PF00583">
    <property type="entry name" value="Acetyltransf_1"/>
    <property type="match status" value="1"/>
</dbReference>
<dbReference type="GO" id="GO:0016747">
    <property type="term" value="F:acyltransferase activity, transferring groups other than amino-acyl groups"/>
    <property type="evidence" value="ECO:0007669"/>
    <property type="project" value="InterPro"/>
</dbReference>
<dbReference type="SUPFAM" id="SSF55729">
    <property type="entry name" value="Acyl-CoA N-acyltransferases (Nat)"/>
    <property type="match status" value="1"/>
</dbReference>
<dbReference type="AlphaFoldDB" id="A0A1S7FS63"/>
<dbReference type="KEGG" id="lwi:UE46_04085"/>
<feature type="domain" description="N-acetyltransferase" evidence="1">
    <location>
        <begin position="7"/>
        <end position="146"/>
    </location>
</feature>
<name>A0A1S7FS63_9LIST</name>
<dbReference type="EMBL" id="CP011102">
    <property type="protein sequence ID" value="AQY50286.1"/>
    <property type="molecule type" value="Genomic_DNA"/>
</dbReference>
<proteinExistence type="predicted"/>
<protein>
    <recommendedName>
        <fullName evidence="1">N-acetyltransferase domain-containing protein</fullName>
    </recommendedName>
</protein>
<accession>A0A1S7FS63</accession>
<evidence type="ECO:0000259" key="1">
    <source>
        <dbReference type="PROSITE" id="PS51186"/>
    </source>
</evidence>
<dbReference type="InterPro" id="IPR016181">
    <property type="entry name" value="Acyl_CoA_acyltransferase"/>
</dbReference>
<gene>
    <name evidence="2" type="ORF">UE46_04085</name>
</gene>
<dbReference type="InterPro" id="IPR000182">
    <property type="entry name" value="GNAT_dom"/>
</dbReference>
<dbReference type="RefSeq" id="WP_036059190.1">
    <property type="nucleotide sequence ID" value="NZ_CP011102.1"/>
</dbReference>
<reference evidence="3" key="1">
    <citation type="submission" date="2015-03" db="EMBL/GenBank/DDBJ databases">
        <authorList>
            <person name="Ferrari E."/>
            <person name="Walter M.C."/>
            <person name="Huptas C."/>
            <person name="Scherer S."/>
            <person name="Mueller-Herbst S."/>
        </authorList>
    </citation>
    <scope>NUCLEOTIDE SEQUENCE [LARGE SCALE GENOMIC DNA]</scope>
    <source>
        <strain evidence="3">LWP01</strain>
    </source>
</reference>
<keyword evidence="3" id="KW-1185">Reference proteome</keyword>
<organism evidence="2 3">
    <name type="scientific">Listeria weihenstephanensis</name>
    <dbReference type="NCBI Taxonomy" id="1006155"/>
    <lineage>
        <taxon>Bacteria</taxon>
        <taxon>Bacillati</taxon>
        <taxon>Bacillota</taxon>
        <taxon>Bacilli</taxon>
        <taxon>Bacillales</taxon>
        <taxon>Listeriaceae</taxon>
        <taxon>Listeria</taxon>
    </lineage>
</organism>
<dbReference type="Proteomes" id="UP000223060">
    <property type="component" value="Chromosome"/>
</dbReference>
<evidence type="ECO:0000313" key="3">
    <source>
        <dbReference type="Proteomes" id="UP000223060"/>
    </source>
</evidence>